<evidence type="ECO:0000256" key="2">
    <source>
        <dbReference type="SAM" id="MobiDB-lite"/>
    </source>
</evidence>
<dbReference type="AlphaFoldDB" id="A0A9P6NIW6"/>
<comment type="caution">
    <text evidence="3">The sequence shown here is derived from an EMBL/GenBank/DDBJ whole genome shotgun (WGS) entry which is preliminary data.</text>
</comment>
<sequence>VALRTEKLSGAKRDRKKVESSRVNRLVWFCYALDPSLSSCSLEELHQLVQDFIQRHSVDLENERKLRRPGRPKSSNQERMEIDQEIEEAEYKTGFVLPDLTCFQSVKLLRQWCENLNGDPSFLPRLRLIRIFKNEPLTVIEEQKGAADNMFSSSTSTNLLDVITPPQEDDDEGDDTPELIMGE</sequence>
<dbReference type="GO" id="GO:0005634">
    <property type="term" value="C:nucleus"/>
    <property type="evidence" value="ECO:0007669"/>
    <property type="project" value="TreeGrafter"/>
</dbReference>
<comment type="similarity">
    <text evidence="1">Belongs to the TMA16 family.</text>
</comment>
<protein>
    <submittedName>
        <fullName evidence="3">Uncharacterized protein</fullName>
    </submittedName>
</protein>
<evidence type="ECO:0000313" key="3">
    <source>
        <dbReference type="EMBL" id="KAG0146819.1"/>
    </source>
</evidence>
<dbReference type="OrthoDB" id="270284at2759"/>
<evidence type="ECO:0000313" key="4">
    <source>
        <dbReference type="Proteomes" id="UP000886653"/>
    </source>
</evidence>
<dbReference type="InterPro" id="IPR021346">
    <property type="entry name" value="Tma16"/>
</dbReference>
<dbReference type="PANTHER" id="PTHR13349:SF2">
    <property type="entry name" value="TRANSLATION MACHINERY-ASSOCIATED PROTEIN 16"/>
    <property type="match status" value="1"/>
</dbReference>
<dbReference type="Gene3D" id="1.20.1440.170">
    <property type="entry name" value="Translation machinery-associated protein 16-like"/>
    <property type="match status" value="1"/>
</dbReference>
<feature type="compositionally biased region" description="Acidic residues" evidence="2">
    <location>
        <begin position="167"/>
        <end position="177"/>
    </location>
</feature>
<reference evidence="3" key="1">
    <citation type="submission" date="2013-11" db="EMBL/GenBank/DDBJ databases">
        <title>Genome sequence of the fusiform rust pathogen reveals effectors for host alternation and coevolution with pine.</title>
        <authorList>
            <consortium name="DOE Joint Genome Institute"/>
            <person name="Smith K."/>
            <person name="Pendleton A."/>
            <person name="Kubisiak T."/>
            <person name="Anderson C."/>
            <person name="Salamov A."/>
            <person name="Aerts A."/>
            <person name="Riley R."/>
            <person name="Clum A."/>
            <person name="Lindquist E."/>
            <person name="Ence D."/>
            <person name="Campbell M."/>
            <person name="Kronenberg Z."/>
            <person name="Feau N."/>
            <person name="Dhillon B."/>
            <person name="Hamelin R."/>
            <person name="Burleigh J."/>
            <person name="Smith J."/>
            <person name="Yandell M."/>
            <person name="Nelson C."/>
            <person name="Grigoriev I."/>
            <person name="Davis J."/>
        </authorList>
    </citation>
    <scope>NUCLEOTIDE SEQUENCE</scope>
    <source>
        <strain evidence="3">G11</strain>
    </source>
</reference>
<dbReference type="PANTHER" id="PTHR13349">
    <property type="entry name" value="TRANSLATION MACHINERY-ASSOCIATED PROTEIN 16"/>
    <property type="match status" value="1"/>
</dbReference>
<keyword evidence="4" id="KW-1185">Reference proteome</keyword>
<feature type="non-terminal residue" evidence="3">
    <location>
        <position position="1"/>
    </location>
</feature>
<evidence type="ECO:0000256" key="1">
    <source>
        <dbReference type="ARBA" id="ARBA00034127"/>
    </source>
</evidence>
<dbReference type="InterPro" id="IPR038356">
    <property type="entry name" value="Tma16_sf"/>
</dbReference>
<feature type="region of interest" description="Disordered" evidence="2">
    <location>
        <begin position="159"/>
        <end position="183"/>
    </location>
</feature>
<accession>A0A9P6NIW6</accession>
<gene>
    <name evidence="3" type="ORF">CROQUDRAFT_43788</name>
</gene>
<organism evidence="3 4">
    <name type="scientific">Cronartium quercuum f. sp. fusiforme G11</name>
    <dbReference type="NCBI Taxonomy" id="708437"/>
    <lineage>
        <taxon>Eukaryota</taxon>
        <taxon>Fungi</taxon>
        <taxon>Dikarya</taxon>
        <taxon>Basidiomycota</taxon>
        <taxon>Pucciniomycotina</taxon>
        <taxon>Pucciniomycetes</taxon>
        <taxon>Pucciniales</taxon>
        <taxon>Coleosporiaceae</taxon>
        <taxon>Cronartium</taxon>
    </lineage>
</organism>
<dbReference type="Pfam" id="PF11176">
    <property type="entry name" value="Tma16"/>
    <property type="match status" value="1"/>
</dbReference>
<name>A0A9P6NIW6_9BASI</name>
<proteinExistence type="inferred from homology"/>
<dbReference type="EMBL" id="MU167255">
    <property type="protein sequence ID" value="KAG0146819.1"/>
    <property type="molecule type" value="Genomic_DNA"/>
</dbReference>
<dbReference type="Proteomes" id="UP000886653">
    <property type="component" value="Unassembled WGS sequence"/>
</dbReference>